<evidence type="ECO:0000256" key="13">
    <source>
        <dbReference type="ARBA" id="ARBA00023268"/>
    </source>
</evidence>
<dbReference type="InterPro" id="IPR012319">
    <property type="entry name" value="FPG_cat"/>
</dbReference>
<dbReference type="InterPro" id="IPR010663">
    <property type="entry name" value="Znf_FPG/IleRS"/>
</dbReference>
<evidence type="ECO:0000256" key="10">
    <source>
        <dbReference type="ARBA" id="ARBA00023125"/>
    </source>
</evidence>
<keyword evidence="13" id="KW-0511">Multifunctional enzyme</keyword>
<dbReference type="InterPro" id="IPR015886">
    <property type="entry name" value="H2TH_FPG"/>
</dbReference>
<dbReference type="InterPro" id="IPR015887">
    <property type="entry name" value="DNA_glyclase_Znf_dom_DNA_BS"/>
</dbReference>
<dbReference type="Gene3D" id="1.10.8.50">
    <property type="match status" value="1"/>
</dbReference>
<comment type="catalytic activity">
    <reaction evidence="1">
        <text>Hydrolysis of DNA containing ring-opened 7-methylguanine residues, releasing 2,6-diamino-4-hydroxy-5-(N-methyl)formamidopyrimidine.</text>
        <dbReference type="EC" id="3.2.2.23"/>
    </reaction>
</comment>
<evidence type="ECO:0000313" key="20">
    <source>
        <dbReference type="Proteomes" id="UP000230903"/>
    </source>
</evidence>
<evidence type="ECO:0000256" key="12">
    <source>
        <dbReference type="ARBA" id="ARBA00023239"/>
    </source>
</evidence>
<evidence type="ECO:0000256" key="8">
    <source>
        <dbReference type="ARBA" id="ARBA00022801"/>
    </source>
</evidence>
<dbReference type="SUPFAM" id="SSF46946">
    <property type="entry name" value="S13-like H2TH domain"/>
    <property type="match status" value="1"/>
</dbReference>
<dbReference type="AlphaFoldDB" id="A0A2H0UPF7"/>
<dbReference type="GO" id="GO:0006284">
    <property type="term" value="P:base-excision repair"/>
    <property type="evidence" value="ECO:0007669"/>
    <property type="project" value="InterPro"/>
</dbReference>
<comment type="catalytic activity">
    <reaction evidence="15">
        <text>2'-deoxyribonucleotide-(2'-deoxyribose 5'-phosphate)-2'-deoxyribonucleotide-DNA = a 3'-end 2'-deoxyribonucleotide-(2,3-dehydro-2,3-deoxyribose 5'-phosphate)-DNA + a 5'-end 5'-phospho-2'-deoxyribonucleoside-DNA + H(+)</text>
        <dbReference type="Rhea" id="RHEA:66592"/>
        <dbReference type="Rhea" id="RHEA-COMP:13180"/>
        <dbReference type="Rhea" id="RHEA-COMP:16897"/>
        <dbReference type="Rhea" id="RHEA-COMP:17067"/>
        <dbReference type="ChEBI" id="CHEBI:15378"/>
        <dbReference type="ChEBI" id="CHEBI:136412"/>
        <dbReference type="ChEBI" id="CHEBI:157695"/>
        <dbReference type="ChEBI" id="CHEBI:167181"/>
        <dbReference type="EC" id="4.2.99.18"/>
    </reaction>
</comment>
<dbReference type="Proteomes" id="UP000230903">
    <property type="component" value="Unassembled WGS sequence"/>
</dbReference>
<organism evidence="19 20">
    <name type="scientific">Candidatus Harrisonbacteria bacterium CG10_big_fil_rev_8_21_14_0_10_45_28</name>
    <dbReference type="NCBI Taxonomy" id="1974586"/>
    <lineage>
        <taxon>Bacteria</taxon>
        <taxon>Candidatus Harrisoniibacteriota</taxon>
    </lineage>
</organism>
<dbReference type="NCBIfam" id="NF002211">
    <property type="entry name" value="PRK01103.1"/>
    <property type="match status" value="1"/>
</dbReference>
<keyword evidence="14" id="KW-0326">Glycosidase</keyword>
<dbReference type="Pfam" id="PF01149">
    <property type="entry name" value="Fapy_DNA_glyco"/>
    <property type="match status" value="1"/>
</dbReference>
<evidence type="ECO:0000256" key="14">
    <source>
        <dbReference type="ARBA" id="ARBA00023295"/>
    </source>
</evidence>
<dbReference type="CDD" id="cd08966">
    <property type="entry name" value="EcFpg-like_N"/>
    <property type="match status" value="1"/>
</dbReference>
<proteinExistence type="inferred from homology"/>
<evidence type="ECO:0000259" key="17">
    <source>
        <dbReference type="PROSITE" id="PS51066"/>
    </source>
</evidence>
<dbReference type="SUPFAM" id="SSF57716">
    <property type="entry name" value="Glucocorticoid receptor-like (DNA-binding domain)"/>
    <property type="match status" value="1"/>
</dbReference>
<dbReference type="Pfam" id="PF06831">
    <property type="entry name" value="H2TH"/>
    <property type="match status" value="1"/>
</dbReference>
<dbReference type="InterPro" id="IPR010979">
    <property type="entry name" value="Ribosomal_uS13-like_H2TH"/>
</dbReference>
<dbReference type="GO" id="GO:0034039">
    <property type="term" value="F:8-oxo-7,8-dihydroguanine DNA N-glycosylase activity"/>
    <property type="evidence" value="ECO:0007669"/>
    <property type="project" value="TreeGrafter"/>
</dbReference>
<evidence type="ECO:0000256" key="11">
    <source>
        <dbReference type="ARBA" id="ARBA00023204"/>
    </source>
</evidence>
<evidence type="ECO:0000256" key="3">
    <source>
        <dbReference type="ARBA" id="ARBA00009409"/>
    </source>
</evidence>
<dbReference type="InterPro" id="IPR020629">
    <property type="entry name" value="FPG_Glyclase"/>
</dbReference>
<keyword evidence="6" id="KW-0227">DNA damage</keyword>
<dbReference type="PANTHER" id="PTHR22993">
    <property type="entry name" value="FORMAMIDOPYRIMIDINE-DNA GLYCOSYLASE"/>
    <property type="match status" value="1"/>
</dbReference>
<dbReference type="SMART" id="SM01232">
    <property type="entry name" value="H2TH"/>
    <property type="match status" value="1"/>
</dbReference>
<dbReference type="PROSITE" id="PS51068">
    <property type="entry name" value="FPG_CAT"/>
    <property type="match status" value="1"/>
</dbReference>
<dbReference type="Pfam" id="PF06827">
    <property type="entry name" value="zf-FPG_IleRS"/>
    <property type="match status" value="1"/>
</dbReference>
<dbReference type="PROSITE" id="PS01242">
    <property type="entry name" value="ZF_FPG_1"/>
    <property type="match status" value="1"/>
</dbReference>
<evidence type="ECO:0000256" key="6">
    <source>
        <dbReference type="ARBA" id="ARBA00022763"/>
    </source>
</evidence>
<keyword evidence="8" id="KW-0378">Hydrolase</keyword>
<keyword evidence="7 16" id="KW-0863">Zinc-finger</keyword>
<keyword evidence="11" id="KW-0234">DNA repair</keyword>
<dbReference type="GO" id="GO:0003684">
    <property type="term" value="F:damaged DNA binding"/>
    <property type="evidence" value="ECO:0007669"/>
    <property type="project" value="InterPro"/>
</dbReference>
<keyword evidence="12 19" id="KW-0456">Lyase</keyword>
<evidence type="ECO:0000259" key="18">
    <source>
        <dbReference type="PROSITE" id="PS51068"/>
    </source>
</evidence>
<keyword evidence="9" id="KW-0862">Zinc</keyword>
<dbReference type="GO" id="GO:0140078">
    <property type="term" value="F:class I DNA-(apurinic or apyrimidinic site) endonuclease activity"/>
    <property type="evidence" value="ECO:0007669"/>
    <property type="project" value="UniProtKB-EC"/>
</dbReference>
<feature type="domain" description="Formamidopyrimidine-DNA glycosylase catalytic" evidence="18">
    <location>
        <begin position="49"/>
        <end position="199"/>
    </location>
</feature>
<accession>A0A2H0UPF7</accession>
<evidence type="ECO:0000256" key="4">
    <source>
        <dbReference type="ARBA" id="ARBA00011245"/>
    </source>
</evidence>
<name>A0A2H0UPF7_9BACT</name>
<dbReference type="GO" id="GO:0008270">
    <property type="term" value="F:zinc ion binding"/>
    <property type="evidence" value="ECO:0007669"/>
    <property type="project" value="UniProtKB-KW"/>
</dbReference>
<dbReference type="SUPFAM" id="SSF81624">
    <property type="entry name" value="N-terminal domain of MutM-like DNA repair proteins"/>
    <property type="match status" value="1"/>
</dbReference>
<evidence type="ECO:0000256" key="7">
    <source>
        <dbReference type="ARBA" id="ARBA00022771"/>
    </source>
</evidence>
<evidence type="ECO:0000256" key="5">
    <source>
        <dbReference type="ARBA" id="ARBA00022723"/>
    </source>
</evidence>
<protein>
    <submittedName>
        <fullName evidence="19">Bifunctional DNA-formamidopyrimidine glycosylase/DNA-(Apurinic or apyrimidinic site) lyase</fullName>
    </submittedName>
</protein>
<evidence type="ECO:0000256" key="15">
    <source>
        <dbReference type="ARBA" id="ARBA00044632"/>
    </source>
</evidence>
<sequence length="359" mass="41317">MHRLSLMVWKILSWGSWMRRSLMRTLRSLVLCHWRSKPSFCELNILNMPELPEVETVVRILNAKIRGAVIRDAWLDWPKMIRDPYNPRHNFLDKRAVANFKKNIKGKKILGLRRVGKNVLFDFAGGWTMLVHQKMTGHFLVGKWAVRKKNVLAISPEQMKTDKWNGYIRAVFYLGDPPNQRSGETGGRMLAFSDLRRFGKMILGPKEVIEELPDIKALGPDALARDLTSKRFGKILRTQNRAIKTALMDPKVIAGVGNIYSDEALWRVGVHPERRANSLASWEHESLHKELRVILREAIKKRGTTVGDFRDPDGMAGDYAKSRRVYGFVGRACERCGELIERKKVNSRSAHYCPCCQKR</sequence>
<dbReference type="FunFam" id="1.10.8.50:FF:000003">
    <property type="entry name" value="Formamidopyrimidine-DNA glycosylase"/>
    <property type="match status" value="1"/>
</dbReference>
<comment type="subunit">
    <text evidence="4">Monomer.</text>
</comment>
<evidence type="ECO:0000256" key="2">
    <source>
        <dbReference type="ARBA" id="ARBA00001947"/>
    </source>
</evidence>
<feature type="domain" description="FPG-type" evidence="17">
    <location>
        <begin position="324"/>
        <end position="358"/>
    </location>
</feature>
<dbReference type="InterPro" id="IPR000214">
    <property type="entry name" value="Znf_DNA_glyclase/AP_lyase"/>
</dbReference>
<dbReference type="PROSITE" id="PS51066">
    <property type="entry name" value="ZF_FPG_2"/>
    <property type="match status" value="1"/>
</dbReference>
<dbReference type="InterPro" id="IPR035937">
    <property type="entry name" value="FPG_N"/>
</dbReference>
<comment type="caution">
    <text evidence="19">The sequence shown here is derived from an EMBL/GenBank/DDBJ whole genome shotgun (WGS) entry which is preliminary data.</text>
</comment>
<reference evidence="20" key="1">
    <citation type="submission" date="2017-09" db="EMBL/GenBank/DDBJ databases">
        <title>Depth-based differentiation of microbial function through sediment-hosted aquifers and enrichment of novel symbionts in the deep terrestrial subsurface.</title>
        <authorList>
            <person name="Probst A.J."/>
            <person name="Ladd B."/>
            <person name="Jarett J.K."/>
            <person name="Geller-Mcgrath D.E."/>
            <person name="Sieber C.M.K."/>
            <person name="Emerson J.B."/>
            <person name="Anantharaman K."/>
            <person name="Thomas B.C."/>
            <person name="Malmstrom R."/>
            <person name="Stieglmeier M."/>
            <person name="Klingl A."/>
            <person name="Woyke T."/>
            <person name="Ryan C.M."/>
            <person name="Banfield J.F."/>
        </authorList>
    </citation>
    <scope>NUCLEOTIDE SEQUENCE [LARGE SCALE GENOMIC DNA]</scope>
</reference>
<comment type="similarity">
    <text evidence="3">Belongs to the FPG family.</text>
</comment>
<evidence type="ECO:0000256" key="9">
    <source>
        <dbReference type="ARBA" id="ARBA00022833"/>
    </source>
</evidence>
<dbReference type="PANTHER" id="PTHR22993:SF9">
    <property type="entry name" value="FORMAMIDOPYRIMIDINE-DNA GLYCOSYLASE"/>
    <property type="match status" value="1"/>
</dbReference>
<dbReference type="Gene3D" id="3.20.190.10">
    <property type="entry name" value="MutM-like, N-terminal"/>
    <property type="match status" value="1"/>
</dbReference>
<evidence type="ECO:0000256" key="1">
    <source>
        <dbReference type="ARBA" id="ARBA00001668"/>
    </source>
</evidence>
<dbReference type="SMART" id="SM00898">
    <property type="entry name" value="Fapy_DNA_glyco"/>
    <property type="match status" value="1"/>
</dbReference>
<evidence type="ECO:0000313" key="19">
    <source>
        <dbReference type="EMBL" id="PIR88264.1"/>
    </source>
</evidence>
<keyword evidence="10" id="KW-0238">DNA-binding</keyword>
<dbReference type="EMBL" id="PFBC01000003">
    <property type="protein sequence ID" value="PIR88264.1"/>
    <property type="molecule type" value="Genomic_DNA"/>
</dbReference>
<keyword evidence="5" id="KW-0479">Metal-binding</keyword>
<gene>
    <name evidence="19" type="ORF">COU10_00115</name>
</gene>
<comment type="cofactor">
    <cofactor evidence="2">
        <name>Zn(2+)</name>
        <dbReference type="ChEBI" id="CHEBI:29105"/>
    </cofactor>
</comment>
<evidence type="ECO:0000256" key="16">
    <source>
        <dbReference type="PROSITE-ProRule" id="PRU00391"/>
    </source>
</evidence>